<dbReference type="AlphaFoldDB" id="A0A5B9DYB9"/>
<dbReference type="Proteomes" id="UP000321807">
    <property type="component" value="Chromosome"/>
</dbReference>
<gene>
    <name evidence="3" type="ORF">CS053_08725</name>
</gene>
<accession>A0A5B9DYB9</accession>
<sequence length="505" mass="56184">MSRKNRTRPSPALKQAPMARESSQAKRFTADSFQNFESRVGIATNNQSSSGHYSFDFISRNRVQLEAMYRSSWIVGQAVDVVAEDMTRAGIDHEGDADPGDLARIDREFERMQLWDRLCDTVKWSRLYGGAIAVMLIDGQKMDTPLRIDTVTRGQFKGLLVLDRWLVQPTLQNLVQEMGPDFGIPEFYDVVADSMALKRQRIHHSRVLRLDGVDLPYWQRISENLWGQSVIERLFDRLIAFDSTTAGAAQLVYKAHLRTYAVDNLRDIIGMGGPALEGLLKQIDMIRRFQTNEGMTLMDAKDKFETHQYTFSGLSDVLLQFGQQLSGALQIPLVRLFGQSPAGLNSTGESDIKTYYDHIKQQQERRLSSPLTRLMGVMFRSVLGVPMPDDYNFSFNHLLQLSEVERADVAGKITTTVLEAYDAGVIPQRVALEELRQSAGITGIWSNVGDDLIEAADDELPDMSEGLPNEGPSQLPDPGSEEGAQPGPGAPGRNAVRGQAEGSGA</sequence>
<dbReference type="KEGG" id="rgl:CS053_08725"/>
<dbReference type="Pfam" id="PF06381">
    <property type="entry name" value="Phage_portal_3"/>
    <property type="match status" value="1"/>
</dbReference>
<dbReference type="RefSeq" id="WP_147627168.1">
    <property type="nucleotide sequence ID" value="NZ_CP042807.1"/>
</dbReference>
<dbReference type="InterPro" id="IPR024459">
    <property type="entry name" value="Acb1-like_N"/>
</dbReference>
<name>A0A5B9DYB9_9GAMM</name>
<reference evidence="3 4" key="1">
    <citation type="submission" date="2019-08" db="EMBL/GenBank/DDBJ databases">
        <title>Complete genome sequence of Rhodanobacter glycinis strain T01E-68 isolated from tomato root.</title>
        <authorList>
            <person name="Weon H.-Y."/>
            <person name="Lee S.A."/>
        </authorList>
    </citation>
    <scope>NUCLEOTIDE SEQUENCE [LARGE SCALE GENOMIC DNA]</scope>
    <source>
        <strain evidence="3 4">T01E-68</strain>
    </source>
</reference>
<feature type="domain" description="Anti-CBASS protein Acb1-like N-terminal" evidence="2">
    <location>
        <begin position="64"/>
        <end position="417"/>
    </location>
</feature>
<proteinExistence type="predicted"/>
<evidence type="ECO:0000259" key="2">
    <source>
        <dbReference type="Pfam" id="PF06381"/>
    </source>
</evidence>
<feature type="region of interest" description="Disordered" evidence="1">
    <location>
        <begin position="458"/>
        <end position="505"/>
    </location>
</feature>
<evidence type="ECO:0000313" key="3">
    <source>
        <dbReference type="EMBL" id="QEE24578.1"/>
    </source>
</evidence>
<feature type="region of interest" description="Disordered" evidence="1">
    <location>
        <begin position="1"/>
        <end position="25"/>
    </location>
</feature>
<evidence type="ECO:0000313" key="4">
    <source>
        <dbReference type="Proteomes" id="UP000321807"/>
    </source>
</evidence>
<organism evidence="3 4">
    <name type="scientific">Rhodanobacter glycinis</name>
    <dbReference type="NCBI Taxonomy" id="582702"/>
    <lineage>
        <taxon>Bacteria</taxon>
        <taxon>Pseudomonadati</taxon>
        <taxon>Pseudomonadota</taxon>
        <taxon>Gammaproteobacteria</taxon>
        <taxon>Lysobacterales</taxon>
        <taxon>Rhodanobacteraceae</taxon>
        <taxon>Rhodanobacter</taxon>
    </lineage>
</organism>
<dbReference type="InterPro" id="IPR006445">
    <property type="entry name" value="Phage-assoc_HI1409"/>
</dbReference>
<dbReference type="EMBL" id="CP042807">
    <property type="protein sequence ID" value="QEE24578.1"/>
    <property type="molecule type" value="Genomic_DNA"/>
</dbReference>
<protein>
    <submittedName>
        <fullName evidence="3">DUF1073 domain-containing protein</fullName>
    </submittedName>
</protein>
<dbReference type="NCBIfam" id="TIGR01555">
    <property type="entry name" value="phge_rel_HI1409"/>
    <property type="match status" value="1"/>
</dbReference>
<evidence type="ECO:0000256" key="1">
    <source>
        <dbReference type="SAM" id="MobiDB-lite"/>
    </source>
</evidence>